<dbReference type="EMBL" id="MPUH01001129">
    <property type="protein sequence ID" value="OMJ70057.1"/>
    <property type="molecule type" value="Genomic_DNA"/>
</dbReference>
<name>A0A1R2AZZ5_9CILI</name>
<sequence length="132" mass="15501">MHLLGEYFDEREWLLNHTVPFYVLTKVDLMNASGYKSTKGLKETMSSMYLSCAKYDRMFRQCINKFGAALLDDTFNKAHAECNNINRALDTCIRNNQWFHETKKYRPELFNAWKGKDYQGYGDAEYIGPDDI</sequence>
<accession>A0A1R2AZZ5</accession>
<reference evidence="1 2" key="1">
    <citation type="submission" date="2016-11" db="EMBL/GenBank/DDBJ databases">
        <title>The macronuclear genome of Stentor coeruleus: a giant cell with tiny introns.</title>
        <authorList>
            <person name="Slabodnick M."/>
            <person name="Ruby J.G."/>
            <person name="Reiff S.B."/>
            <person name="Swart E.C."/>
            <person name="Gosai S."/>
            <person name="Prabakaran S."/>
            <person name="Witkowska E."/>
            <person name="Larue G.E."/>
            <person name="Fisher S."/>
            <person name="Freeman R.M."/>
            <person name="Gunawardena J."/>
            <person name="Chu W."/>
            <person name="Stover N.A."/>
            <person name="Gregory B.D."/>
            <person name="Nowacki M."/>
            <person name="Derisi J."/>
            <person name="Roy S.W."/>
            <person name="Marshall W.F."/>
            <person name="Sood P."/>
        </authorList>
    </citation>
    <scope>NUCLEOTIDE SEQUENCE [LARGE SCALE GENOMIC DNA]</scope>
    <source>
        <strain evidence="1">WM001</strain>
    </source>
</reference>
<evidence type="ECO:0000313" key="2">
    <source>
        <dbReference type="Proteomes" id="UP000187209"/>
    </source>
</evidence>
<proteinExistence type="predicted"/>
<dbReference type="AlphaFoldDB" id="A0A1R2AZZ5"/>
<organism evidence="1 2">
    <name type="scientific">Stentor coeruleus</name>
    <dbReference type="NCBI Taxonomy" id="5963"/>
    <lineage>
        <taxon>Eukaryota</taxon>
        <taxon>Sar</taxon>
        <taxon>Alveolata</taxon>
        <taxon>Ciliophora</taxon>
        <taxon>Postciliodesmatophora</taxon>
        <taxon>Heterotrichea</taxon>
        <taxon>Heterotrichida</taxon>
        <taxon>Stentoridae</taxon>
        <taxon>Stentor</taxon>
    </lineage>
</organism>
<evidence type="ECO:0000313" key="1">
    <source>
        <dbReference type="EMBL" id="OMJ70057.1"/>
    </source>
</evidence>
<dbReference type="OrthoDB" id="315450at2759"/>
<evidence type="ECO:0008006" key="3">
    <source>
        <dbReference type="Google" id="ProtNLM"/>
    </source>
</evidence>
<comment type="caution">
    <text evidence="1">The sequence shown here is derived from an EMBL/GenBank/DDBJ whole genome shotgun (WGS) entry which is preliminary data.</text>
</comment>
<gene>
    <name evidence="1" type="ORF">SteCoe_32059</name>
</gene>
<protein>
    <recommendedName>
        <fullName evidence="3">COX assembly mitochondrial protein</fullName>
    </recommendedName>
</protein>
<keyword evidence="2" id="KW-1185">Reference proteome</keyword>
<dbReference type="Proteomes" id="UP000187209">
    <property type="component" value="Unassembled WGS sequence"/>
</dbReference>